<comment type="caution">
    <text evidence="2">The sequence shown here is derived from an EMBL/GenBank/DDBJ whole genome shotgun (WGS) entry which is preliminary data.</text>
</comment>
<dbReference type="EMBL" id="JAVFKM010000005">
    <property type="protein sequence ID" value="MEF3114269.1"/>
    <property type="molecule type" value="Genomic_DNA"/>
</dbReference>
<accession>A0ABU7WRX4</accession>
<dbReference type="Proteomes" id="UP001348265">
    <property type="component" value="Unassembled WGS sequence"/>
</dbReference>
<dbReference type="RefSeq" id="WP_331786767.1">
    <property type="nucleotide sequence ID" value="NZ_JAVFKM010000005.1"/>
</dbReference>
<gene>
    <name evidence="2" type="ORF">RB636_13870</name>
</gene>
<keyword evidence="3" id="KW-1185">Reference proteome</keyword>
<reference evidence="2 3" key="1">
    <citation type="submission" date="2023-08" db="EMBL/GenBank/DDBJ databases">
        <authorList>
            <person name="Sharma P."/>
            <person name="Verma V."/>
            <person name="Mohan M.K."/>
            <person name="Dubey A.K."/>
        </authorList>
    </citation>
    <scope>NUCLEOTIDE SEQUENCE [LARGE SCALE GENOMIC DNA]</scope>
    <source>
        <strain evidence="2 3">ADP4</strain>
    </source>
</reference>
<evidence type="ECO:0008006" key="4">
    <source>
        <dbReference type="Google" id="ProtNLM"/>
    </source>
</evidence>
<name>A0ABU7WRX4_9ACTN</name>
<keyword evidence="1" id="KW-0732">Signal</keyword>
<evidence type="ECO:0000313" key="2">
    <source>
        <dbReference type="EMBL" id="MEF3114269.1"/>
    </source>
</evidence>
<proteinExistence type="predicted"/>
<evidence type="ECO:0000256" key="1">
    <source>
        <dbReference type="SAM" id="SignalP"/>
    </source>
</evidence>
<evidence type="ECO:0000313" key="3">
    <source>
        <dbReference type="Proteomes" id="UP001348265"/>
    </source>
</evidence>
<organism evidence="2 3">
    <name type="scientific">Streptomyces chrestomyceticus</name>
    <dbReference type="NCBI Taxonomy" id="68185"/>
    <lineage>
        <taxon>Bacteria</taxon>
        <taxon>Bacillati</taxon>
        <taxon>Actinomycetota</taxon>
        <taxon>Actinomycetes</taxon>
        <taxon>Kitasatosporales</taxon>
        <taxon>Streptomycetaceae</taxon>
        <taxon>Streptomyces</taxon>
    </lineage>
</organism>
<protein>
    <recommendedName>
        <fullName evidence="4">Secreted protein</fullName>
    </recommendedName>
</protein>
<feature type="chain" id="PRO_5045333649" description="Secreted protein" evidence="1">
    <location>
        <begin position="30"/>
        <end position="81"/>
    </location>
</feature>
<sequence>MRRRLISLTLLGSALTMTLGLTGAGTASAAAPTAKAATPATTAGIQYVSAQECMAGGGRLVFQYIFMGCSGGKYDGYRIGG</sequence>
<feature type="signal peptide" evidence="1">
    <location>
        <begin position="1"/>
        <end position="29"/>
    </location>
</feature>